<accession>A0A510WW98</accession>
<keyword evidence="2" id="KW-1185">Reference proteome</keyword>
<dbReference type="AlphaFoldDB" id="A0A510WW98"/>
<dbReference type="Pfam" id="PF21825">
    <property type="entry name" value="crAss001_48"/>
    <property type="match status" value="1"/>
</dbReference>
<gene>
    <name evidence="1" type="ORF">LAV01_10970</name>
</gene>
<dbReference type="RefSeq" id="WP_057827518.1">
    <property type="nucleotide sequence ID" value="NZ_BAAACL010000017.1"/>
</dbReference>
<comment type="caution">
    <text evidence="1">The sequence shown here is derived from an EMBL/GenBank/DDBJ whole genome shotgun (WGS) entry which is preliminary data.</text>
</comment>
<name>A0A510WW98_9LACO</name>
<dbReference type="EMBL" id="BJUI01000016">
    <property type="protein sequence ID" value="GEK42265.1"/>
    <property type="molecule type" value="Genomic_DNA"/>
</dbReference>
<dbReference type="Proteomes" id="UP000321722">
    <property type="component" value="Unassembled WGS sequence"/>
</dbReference>
<dbReference type="InterPro" id="IPR054052">
    <property type="entry name" value="Y16Q-like"/>
</dbReference>
<evidence type="ECO:0000313" key="2">
    <source>
        <dbReference type="Proteomes" id="UP000321722"/>
    </source>
</evidence>
<proteinExistence type="predicted"/>
<evidence type="ECO:0000313" key="1">
    <source>
        <dbReference type="EMBL" id="GEK42265.1"/>
    </source>
</evidence>
<reference evidence="1 2" key="1">
    <citation type="submission" date="2019-07" db="EMBL/GenBank/DDBJ databases">
        <title>Whole genome shotgun sequence of Lactobacillus aviarius subsp. aviarius NBRC 102162.</title>
        <authorList>
            <person name="Hosoyama A."/>
            <person name="Uohara A."/>
            <person name="Ohji S."/>
            <person name="Ichikawa N."/>
        </authorList>
    </citation>
    <scope>NUCLEOTIDE SEQUENCE [LARGE SCALE GENOMIC DNA]</scope>
    <source>
        <strain evidence="1 2">NBRC 102162</strain>
    </source>
</reference>
<sequence>MFGNNKQETITRINELTNEAEKLHRKIFKLRTFVESTNCKKLTADEGTYIKACWLQLDNMESYYENLQERAIQLQGTLEK</sequence>
<organism evidence="1 2">
    <name type="scientific">Ligilactobacillus aviarius</name>
    <dbReference type="NCBI Taxonomy" id="1606"/>
    <lineage>
        <taxon>Bacteria</taxon>
        <taxon>Bacillati</taxon>
        <taxon>Bacillota</taxon>
        <taxon>Bacilli</taxon>
        <taxon>Lactobacillales</taxon>
        <taxon>Lactobacillaceae</taxon>
        <taxon>Ligilactobacillus</taxon>
    </lineage>
</organism>
<dbReference type="GeneID" id="29933870"/>
<protein>
    <submittedName>
        <fullName evidence="1">Uncharacterized protein</fullName>
    </submittedName>
</protein>